<evidence type="ECO:0000313" key="2">
    <source>
        <dbReference type="EMBL" id="OGZ56487.1"/>
    </source>
</evidence>
<proteinExistence type="predicted"/>
<name>A0A1G2H1Y8_9BACT</name>
<evidence type="ECO:0000259" key="1">
    <source>
        <dbReference type="Pfam" id="PF01936"/>
    </source>
</evidence>
<reference evidence="2 3" key="1">
    <citation type="journal article" date="2016" name="Nat. Commun.">
        <title>Thousands of microbial genomes shed light on interconnected biogeochemical processes in an aquifer system.</title>
        <authorList>
            <person name="Anantharaman K."/>
            <person name="Brown C.T."/>
            <person name="Hug L.A."/>
            <person name="Sharon I."/>
            <person name="Castelle C.J."/>
            <person name="Probst A.J."/>
            <person name="Thomas B.C."/>
            <person name="Singh A."/>
            <person name="Wilkins M.J."/>
            <person name="Karaoz U."/>
            <person name="Brodie E.L."/>
            <person name="Williams K.H."/>
            <person name="Hubbard S.S."/>
            <person name="Banfield J.F."/>
        </authorList>
    </citation>
    <scope>NUCLEOTIDE SEQUENCE [LARGE SCALE GENOMIC DNA]</scope>
</reference>
<evidence type="ECO:0000313" key="3">
    <source>
        <dbReference type="Proteomes" id="UP000178186"/>
    </source>
</evidence>
<protein>
    <recommendedName>
        <fullName evidence="1">NYN domain-containing protein</fullName>
    </recommendedName>
</protein>
<sequence>MIRQFIKGRVYVFIDAENVFYAQRTLGWKISYEKLMRYIKQECGNNTKCFLYKGVDEFNTKQQKFLDMLSITGYILRTKTVKRIQDRKSGKEKWKGNLDMELAFEMVDTQSKYDTAVLFSGDSDFAVPIDRIKKGGKWIMVISTRGHISRELLERAKYIDLRKLKNEISQ</sequence>
<feature type="domain" description="NYN" evidence="1">
    <location>
        <begin position="9"/>
        <end position="160"/>
    </location>
</feature>
<dbReference type="GO" id="GO:0004540">
    <property type="term" value="F:RNA nuclease activity"/>
    <property type="evidence" value="ECO:0007669"/>
    <property type="project" value="InterPro"/>
</dbReference>
<dbReference type="PANTHER" id="PTHR35458:SF2">
    <property type="entry name" value="SLR0755 PROTEIN"/>
    <property type="match status" value="1"/>
</dbReference>
<dbReference type="InterPro" id="IPR047140">
    <property type="entry name" value="LabA"/>
</dbReference>
<comment type="caution">
    <text evidence="2">The sequence shown here is derived from an EMBL/GenBank/DDBJ whole genome shotgun (WGS) entry which is preliminary data.</text>
</comment>
<dbReference type="STRING" id="1802128.A3H64_01055"/>
<dbReference type="Gene3D" id="3.40.50.1010">
    <property type="entry name" value="5'-nuclease"/>
    <property type="match status" value="1"/>
</dbReference>
<accession>A0A1G2H1Y8</accession>
<dbReference type="PANTHER" id="PTHR35458">
    <property type="entry name" value="SLR0755 PROTEIN"/>
    <property type="match status" value="1"/>
</dbReference>
<dbReference type="EMBL" id="MHNY01000011">
    <property type="protein sequence ID" value="OGZ56487.1"/>
    <property type="molecule type" value="Genomic_DNA"/>
</dbReference>
<gene>
    <name evidence="2" type="ORF">A3H64_01055</name>
</gene>
<dbReference type="CDD" id="cd10911">
    <property type="entry name" value="PIN_LabA"/>
    <property type="match status" value="1"/>
</dbReference>
<organism evidence="2 3">
    <name type="scientific">Candidatus Ryanbacteria bacterium RIFCSPLOWO2_02_FULL_45_11c</name>
    <dbReference type="NCBI Taxonomy" id="1802128"/>
    <lineage>
        <taxon>Bacteria</taxon>
        <taxon>Candidatus Ryaniibacteriota</taxon>
    </lineage>
</organism>
<dbReference type="Proteomes" id="UP000178186">
    <property type="component" value="Unassembled WGS sequence"/>
</dbReference>
<dbReference type="Pfam" id="PF01936">
    <property type="entry name" value="NYN"/>
    <property type="match status" value="1"/>
</dbReference>
<dbReference type="AlphaFoldDB" id="A0A1G2H1Y8"/>
<dbReference type="InterPro" id="IPR021139">
    <property type="entry name" value="NYN"/>
</dbReference>